<feature type="domain" description="C5orf34-like second" evidence="3">
    <location>
        <begin position="121"/>
        <end position="257"/>
    </location>
</feature>
<keyword evidence="5" id="KW-1185">Reference proteome</keyword>
<sequence>MAAEVRMVLYEDDSVQVQYVDGSRLQLSPCGSEFLFEKAPPVSAHPLEQPERIRQRTHFVISTYREQLQRALDFRNSFAVCPFLSESIIPSERKKRIFVDFSEARWPSPDTADGVVSMERGSVKIASLDGHAYLCLPRSQHEFTVHFLCKVSQKPDSSIVLSEKKNQAGKDKLVEKEGKIYTYGSLSRQRLKNKENDLYCQLTKSKEPLEKSCVGGAEGREEPPPPSTRHTCVYTWVKQRWPVASCPEEWKYPLSLALHFHSKISSMSRSDADITRSRTLTSEISEERGKEVSALPRALLLSCPVPHLHRWNFCDSLSQGQFDEEYSYAELVKVVWYKGVTYRLNHKNVNSIEIYPGDGSVFKSEGAYFGRYFTYYSIQEGSEEREEKTYSVNNLPPDRPGSLFSVCSLLKQATRILQHCAKTRLSLSHNYRICCWKMVNQGLNLGWCKLTFPDGQDQLIQIEHPGPYESYVIAVISWCRRLTQTGQREMPTHSSSSVIEENWSVASELEKIKKFNLLLENSGILNQISNKKNKQSSDHYEPKSPETLLEEVNEKRVSVALKRTSEILQDIDCLLSSSKK</sequence>
<dbReference type="InterPro" id="IPR053901">
    <property type="entry name" value="C5orf34-like"/>
</dbReference>
<feature type="domain" description="C5orf34-like C-terminal" evidence="1">
    <location>
        <begin position="440"/>
        <end position="480"/>
    </location>
</feature>
<evidence type="ECO:0000259" key="3">
    <source>
        <dbReference type="Pfam" id="PF22833"/>
    </source>
</evidence>
<feature type="domain" description="C5orf34-like N-terminal" evidence="2">
    <location>
        <begin position="7"/>
        <end position="76"/>
    </location>
</feature>
<dbReference type="Pfam" id="PF22834">
    <property type="entry name" value="Polo_box_4"/>
    <property type="match status" value="1"/>
</dbReference>
<dbReference type="InterPro" id="IPR027865">
    <property type="entry name" value="C5orf34-like_C"/>
</dbReference>
<gene>
    <name evidence="6" type="primary">C5H5orf34</name>
</gene>
<protein>
    <submittedName>
        <fullName evidence="6">Uncharacterized protein C5orf34 homolog isoform X2</fullName>
    </submittedName>
</protein>
<dbReference type="InterPro" id="IPR053900">
    <property type="entry name" value="C5orf34-like_dom"/>
</dbReference>
<evidence type="ECO:0000259" key="1">
    <source>
        <dbReference type="Pfam" id="PF15016"/>
    </source>
</evidence>
<accession>A0A6J2E7V1</accession>
<dbReference type="Pfam" id="PF15016">
    <property type="entry name" value="C5orf34_C"/>
    <property type="match status" value="1"/>
</dbReference>
<dbReference type="PANTHER" id="PTHR34531:SF1">
    <property type="entry name" value="CHROMOSOME 5 OPEN READING FRAME 34"/>
    <property type="match status" value="1"/>
</dbReference>
<dbReference type="InterPro" id="IPR053899">
    <property type="entry name" value="C5orf34-like_2nd"/>
</dbReference>
<reference evidence="6" key="1">
    <citation type="submission" date="2025-08" db="UniProtKB">
        <authorList>
            <consortium name="RefSeq"/>
        </authorList>
    </citation>
    <scope>IDENTIFICATION</scope>
    <source>
        <tissue evidence="6">Blood</tissue>
    </source>
</reference>
<dbReference type="CTD" id="113072911"/>
<dbReference type="GeneID" id="113929319"/>
<dbReference type="AlphaFoldDB" id="A0A6J2E7V1"/>
<evidence type="ECO:0000313" key="5">
    <source>
        <dbReference type="Proteomes" id="UP000515165"/>
    </source>
</evidence>
<dbReference type="Pfam" id="PF15025">
    <property type="entry name" value="C5orf34-like_N"/>
    <property type="match status" value="1"/>
</dbReference>
<feature type="domain" description="C5orf34-like" evidence="4">
    <location>
        <begin position="332"/>
        <end position="417"/>
    </location>
</feature>
<proteinExistence type="predicted"/>
<dbReference type="Proteomes" id="UP000515165">
    <property type="component" value="Chromosome 5"/>
</dbReference>
<evidence type="ECO:0000259" key="4">
    <source>
        <dbReference type="Pfam" id="PF22834"/>
    </source>
</evidence>
<dbReference type="Pfam" id="PF22833">
    <property type="entry name" value="C5orf34_2nd"/>
    <property type="match status" value="1"/>
</dbReference>
<organism evidence="5 6">
    <name type="scientific">Zalophus californianus</name>
    <name type="common">California sealion</name>
    <dbReference type="NCBI Taxonomy" id="9704"/>
    <lineage>
        <taxon>Eukaryota</taxon>
        <taxon>Metazoa</taxon>
        <taxon>Chordata</taxon>
        <taxon>Craniata</taxon>
        <taxon>Vertebrata</taxon>
        <taxon>Euteleostomi</taxon>
        <taxon>Mammalia</taxon>
        <taxon>Eutheria</taxon>
        <taxon>Laurasiatheria</taxon>
        <taxon>Carnivora</taxon>
        <taxon>Caniformia</taxon>
        <taxon>Pinnipedia</taxon>
        <taxon>Otariidae</taxon>
        <taxon>Zalophus</taxon>
    </lineage>
</organism>
<name>A0A6J2E7V1_ZALCA</name>
<evidence type="ECO:0000313" key="6">
    <source>
        <dbReference type="RefSeq" id="XP_027461918.2"/>
    </source>
</evidence>
<dbReference type="PANTHER" id="PTHR34531">
    <property type="entry name" value="ZGC:153352"/>
    <property type="match status" value="1"/>
</dbReference>
<evidence type="ECO:0000259" key="2">
    <source>
        <dbReference type="Pfam" id="PF15025"/>
    </source>
</evidence>
<dbReference type="RefSeq" id="XP_027461918.2">
    <property type="nucleotide sequence ID" value="XM_027606117.2"/>
</dbReference>
<dbReference type="InterPro" id="IPR027830">
    <property type="entry name" value="C5orf34-like_N"/>
</dbReference>